<evidence type="ECO:0000259" key="1">
    <source>
        <dbReference type="Pfam" id="PF03599"/>
    </source>
</evidence>
<dbReference type="AlphaFoldDB" id="X0TEB1"/>
<feature type="non-terminal residue" evidence="2">
    <location>
        <position position="184"/>
    </location>
</feature>
<dbReference type="PANTHER" id="PTHR36214:SF5">
    <property type="entry name" value="ACETYL-COA DECARBONYLASE_SYNTHASE COMPLEX SUBUNIT DELTA"/>
    <property type="match status" value="1"/>
</dbReference>
<dbReference type="InterPro" id="IPR051069">
    <property type="entry name" value="ACDS_complex_subunit"/>
</dbReference>
<feature type="domain" description="CO dehydrogenase/acetyl-CoA synthase delta subunit TIM barrel" evidence="1">
    <location>
        <begin position="27"/>
        <end position="183"/>
    </location>
</feature>
<dbReference type="InterPro" id="IPR016041">
    <property type="entry name" value="Ac-CoA_synth_d_su_TIM-brl"/>
</dbReference>
<dbReference type="InterPro" id="IPR011005">
    <property type="entry name" value="Dihydropteroate_synth-like_sf"/>
</dbReference>
<organism evidence="2">
    <name type="scientific">marine sediment metagenome</name>
    <dbReference type="NCBI Taxonomy" id="412755"/>
    <lineage>
        <taxon>unclassified sequences</taxon>
        <taxon>metagenomes</taxon>
        <taxon>ecological metagenomes</taxon>
    </lineage>
</organism>
<dbReference type="EMBL" id="BARS01015535">
    <property type="protein sequence ID" value="GAF91544.1"/>
    <property type="molecule type" value="Genomic_DNA"/>
</dbReference>
<protein>
    <recommendedName>
        <fullName evidence="1">CO dehydrogenase/acetyl-CoA synthase delta subunit TIM barrel domain-containing protein</fullName>
    </recommendedName>
</protein>
<name>X0TEB1_9ZZZZ</name>
<dbReference type="PANTHER" id="PTHR36214">
    <property type="match status" value="1"/>
</dbReference>
<dbReference type="Pfam" id="PF03599">
    <property type="entry name" value="CdhD"/>
    <property type="match status" value="1"/>
</dbReference>
<proteinExistence type="predicted"/>
<reference evidence="2" key="1">
    <citation type="journal article" date="2014" name="Front. Microbiol.">
        <title>High frequency of phylogenetically diverse reductive dehalogenase-homologous genes in deep subseafloor sedimentary metagenomes.</title>
        <authorList>
            <person name="Kawai M."/>
            <person name="Futagami T."/>
            <person name="Toyoda A."/>
            <person name="Takaki Y."/>
            <person name="Nishi S."/>
            <person name="Hori S."/>
            <person name="Arai W."/>
            <person name="Tsubouchi T."/>
            <person name="Morono Y."/>
            <person name="Uchiyama I."/>
            <person name="Ito T."/>
            <person name="Fujiyama A."/>
            <person name="Inagaki F."/>
            <person name="Takami H."/>
        </authorList>
    </citation>
    <scope>NUCLEOTIDE SEQUENCE</scope>
    <source>
        <strain evidence="2">Expedition CK06-06</strain>
    </source>
</reference>
<evidence type="ECO:0000313" key="2">
    <source>
        <dbReference type="EMBL" id="GAF91544.1"/>
    </source>
</evidence>
<gene>
    <name evidence="2" type="ORF">S01H1_25691</name>
</gene>
<dbReference type="Gene3D" id="3.20.20.20">
    <property type="entry name" value="Dihydropteroate synthase-like"/>
    <property type="match status" value="1"/>
</dbReference>
<comment type="caution">
    <text evidence="2">The sequence shown here is derived from an EMBL/GenBank/DDBJ whole genome shotgun (WGS) entry which is preliminary data.</text>
</comment>
<accession>X0TEB1</accession>
<sequence>MPFEMPVEKWSAPVNTVAVGATSAEGGTRTSTVAVGGATTLPFLHFEGDTPNPPVIAMEVLDRKPDEWAQPLEQALGKVAGDPAQWAKACVDEFGADLICLRLLSAHPDNQDTSPDDAVAAVKAVLGAVGVPLIIWGCGHADKDNELMPRVSEAAAGENCLLGAAEEDNYKTITAACLADGHKL</sequence>